<protein>
    <submittedName>
        <fullName evidence="8">Galactofuranosylgalactofuranosylrhamnosyl-N-acetylglucosaminyl-diphospho-decaprenol beta-1,5/1,6-galactofuranosyltransferase</fullName>
    </submittedName>
</protein>
<feature type="domain" description="Galactofuranosyltransferase GlfT2 N-terminal" evidence="6">
    <location>
        <begin position="31"/>
        <end position="170"/>
    </location>
</feature>
<evidence type="ECO:0000259" key="6">
    <source>
        <dbReference type="Pfam" id="PF17994"/>
    </source>
</evidence>
<dbReference type="OrthoDB" id="3225550at2"/>
<dbReference type="GO" id="GO:0016757">
    <property type="term" value="F:glycosyltransferase activity"/>
    <property type="evidence" value="ECO:0007669"/>
    <property type="project" value="UniProtKB-KW"/>
</dbReference>
<dbReference type="RefSeq" id="WP_091242071.1">
    <property type="nucleotide sequence ID" value="NZ_FNIR01000004.1"/>
</dbReference>
<dbReference type="STRING" id="1052260.SAMN05660199_01366"/>
<dbReference type="Pfam" id="PF13641">
    <property type="entry name" value="Glyco_tranf_2_3"/>
    <property type="match status" value="1"/>
</dbReference>
<evidence type="ECO:0000256" key="2">
    <source>
        <dbReference type="ARBA" id="ARBA00006739"/>
    </source>
</evidence>
<dbReference type="SUPFAM" id="SSF53448">
    <property type="entry name" value="Nucleotide-diphospho-sugar transferases"/>
    <property type="match status" value="1"/>
</dbReference>
<dbReference type="AlphaFoldDB" id="A0A1H0H7A0"/>
<dbReference type="InterPro" id="IPR040492">
    <property type="entry name" value="GlfT2_N"/>
</dbReference>
<proteinExistence type="inferred from homology"/>
<accession>A0A1H0H7A0</accession>
<keyword evidence="9" id="KW-1185">Reference proteome</keyword>
<sequence length="648" mass="72281">MTDTAPSPVSPETVSDPDPADLAPTRAQHQLQRVILPRPGDPLKVRSLYVDEGKAKRVRSSGREQATVAAGNEVSFATYFNAFPASYWRRWTVLDAVVLQLEVSGPGRVDVYRSKADGSIIHVVGTTTRGDRQTLEFELDLTPFEDGGWYWFDVTADDQPVSVHRAGWWSMQAPAQEAKLSIGICTFNRPTDCVAALQALAGDQAVLDLIDTVVVADQGNKLVRDARHFAEVSETLGTRLRLVEQPNLGGSGGFSRTMYEMLQTAATHHILLDDDVELEPDSIARAFAFARFAKRPMLVGGQMLTLQDRSVLHTMGEIVARDRFFWRAAPNTEYAHDFAKKSLRKSPALHRRIDVDYTGWWMCLIPREVVERTGLALPLFIKWDDAEYGLRAGSHGYPTATLPGVAIWHLSWSDKDDTAGWQAYFHTRNRLVAAALHTPHKRGGRLLQDTFKFDLKFLIMLQYATAALHHRAYDDFLAGPERLFPILPTALPTALEHQGDYPDGQVIASSSDLPLPSMGAIKAERFLTPPTTPLTIGRTLLAALVHNLRPAKPQAKDVPEMNIGAQDARWFLLSRLDSATVGTADGRGVTFRRREPGTFREMLRTSVSTHIRLYREFPELSARYREHLGELTSPESWARAFGIPADRD</sequence>
<dbReference type="Pfam" id="PF19320">
    <property type="entry name" value="GlfT2_domain3"/>
    <property type="match status" value="1"/>
</dbReference>
<dbReference type="InterPro" id="IPR045699">
    <property type="entry name" value="GlfT2_C"/>
</dbReference>
<evidence type="ECO:0000313" key="8">
    <source>
        <dbReference type="EMBL" id="SDO15017.1"/>
    </source>
</evidence>
<organism evidence="8 9">
    <name type="scientific">Klenkia soli</name>
    <dbReference type="NCBI Taxonomy" id="1052260"/>
    <lineage>
        <taxon>Bacteria</taxon>
        <taxon>Bacillati</taxon>
        <taxon>Actinomycetota</taxon>
        <taxon>Actinomycetes</taxon>
        <taxon>Geodermatophilales</taxon>
        <taxon>Geodermatophilaceae</taxon>
        <taxon>Klenkia</taxon>
    </lineage>
</organism>
<evidence type="ECO:0000256" key="1">
    <source>
        <dbReference type="ARBA" id="ARBA00004776"/>
    </source>
</evidence>
<evidence type="ECO:0000256" key="5">
    <source>
        <dbReference type="SAM" id="MobiDB-lite"/>
    </source>
</evidence>
<feature type="domain" description="Galactofuranosyltransferase-2 C-terminal" evidence="7">
    <location>
        <begin position="446"/>
        <end position="641"/>
    </location>
</feature>
<dbReference type="PANTHER" id="PTHR43179:SF12">
    <property type="entry name" value="GALACTOFURANOSYLTRANSFERASE GLFT2"/>
    <property type="match status" value="1"/>
</dbReference>
<feature type="compositionally biased region" description="Polar residues" evidence="5">
    <location>
        <begin position="1"/>
        <end position="13"/>
    </location>
</feature>
<reference evidence="9" key="1">
    <citation type="submission" date="2016-10" db="EMBL/GenBank/DDBJ databases">
        <authorList>
            <person name="Varghese N."/>
            <person name="Submissions S."/>
        </authorList>
    </citation>
    <scope>NUCLEOTIDE SEQUENCE [LARGE SCALE GENOMIC DNA]</scope>
    <source>
        <strain evidence="9">DSM 45843</strain>
    </source>
</reference>
<dbReference type="Gene3D" id="3.90.550.60">
    <property type="match status" value="1"/>
</dbReference>
<evidence type="ECO:0000259" key="7">
    <source>
        <dbReference type="Pfam" id="PF19320"/>
    </source>
</evidence>
<dbReference type="InterPro" id="IPR029044">
    <property type="entry name" value="Nucleotide-diphossugar_trans"/>
</dbReference>
<name>A0A1H0H7A0_9ACTN</name>
<keyword evidence="4 8" id="KW-0808">Transferase</keyword>
<evidence type="ECO:0000313" key="9">
    <source>
        <dbReference type="Proteomes" id="UP000199088"/>
    </source>
</evidence>
<keyword evidence="3" id="KW-0328">Glycosyltransferase</keyword>
<evidence type="ECO:0000256" key="4">
    <source>
        <dbReference type="ARBA" id="ARBA00022679"/>
    </source>
</evidence>
<comment type="pathway">
    <text evidence="1">Cell wall biogenesis; cell wall polysaccharide biosynthesis.</text>
</comment>
<comment type="similarity">
    <text evidence="2">Belongs to the glycosyltransferase 2 family.</text>
</comment>
<feature type="region of interest" description="Disordered" evidence="5">
    <location>
        <begin position="1"/>
        <end position="28"/>
    </location>
</feature>
<dbReference type="Proteomes" id="UP000199088">
    <property type="component" value="Unassembled WGS sequence"/>
</dbReference>
<dbReference type="EMBL" id="FNIR01000004">
    <property type="protein sequence ID" value="SDO15017.1"/>
    <property type="molecule type" value="Genomic_DNA"/>
</dbReference>
<dbReference type="Pfam" id="PF17994">
    <property type="entry name" value="Glft2_N"/>
    <property type="match status" value="1"/>
</dbReference>
<dbReference type="PANTHER" id="PTHR43179">
    <property type="entry name" value="RHAMNOSYLTRANSFERASE WBBL"/>
    <property type="match status" value="1"/>
</dbReference>
<evidence type="ECO:0000256" key="3">
    <source>
        <dbReference type="ARBA" id="ARBA00022676"/>
    </source>
</evidence>
<gene>
    <name evidence="8" type="ORF">SAMN05660199_01366</name>
</gene>